<dbReference type="EMBL" id="CADCVZ010000030">
    <property type="protein sequence ID" value="CAA9508990.1"/>
    <property type="molecule type" value="Genomic_DNA"/>
</dbReference>
<evidence type="ECO:0000313" key="1">
    <source>
        <dbReference type="EMBL" id="CAA9508990.1"/>
    </source>
</evidence>
<reference evidence="1" key="1">
    <citation type="submission" date="2020-02" db="EMBL/GenBank/DDBJ databases">
        <authorList>
            <person name="Meier V. D."/>
        </authorList>
    </citation>
    <scope>NUCLEOTIDE SEQUENCE</scope>
    <source>
        <strain evidence="1">AVDCRST_MAG09</strain>
    </source>
</reference>
<dbReference type="AlphaFoldDB" id="A0A6J4SYX8"/>
<organism evidence="1">
    <name type="scientific">uncultured Sphingomonas sp</name>
    <dbReference type="NCBI Taxonomy" id="158754"/>
    <lineage>
        <taxon>Bacteria</taxon>
        <taxon>Pseudomonadati</taxon>
        <taxon>Pseudomonadota</taxon>
        <taxon>Alphaproteobacteria</taxon>
        <taxon>Sphingomonadales</taxon>
        <taxon>Sphingomonadaceae</taxon>
        <taxon>Sphingomonas</taxon>
        <taxon>environmental samples</taxon>
    </lineage>
</organism>
<gene>
    <name evidence="1" type="ORF">AVDCRST_MAG09-1469</name>
</gene>
<sequence>MAELAFRRYPNRAAGPRSPDENAAIIESHKADSAAPCLWKAGISGATVRL</sequence>
<proteinExistence type="predicted"/>
<protein>
    <submittedName>
        <fullName evidence="1">Uncharacterized protein</fullName>
    </submittedName>
</protein>
<name>A0A6J4SYX8_9SPHN</name>
<accession>A0A6J4SYX8</accession>